<evidence type="ECO:0000313" key="2">
    <source>
        <dbReference type="EMBL" id="AJJ36132.1"/>
    </source>
</evidence>
<accession>A0ABN4FFD7</accession>
<feature type="region of interest" description="Disordered" evidence="1">
    <location>
        <begin position="347"/>
        <end position="379"/>
    </location>
</feature>
<feature type="compositionally biased region" description="Basic and acidic residues" evidence="1">
    <location>
        <begin position="347"/>
        <end position="378"/>
    </location>
</feature>
<reference evidence="2 3" key="1">
    <citation type="journal article" date="2015" name="Genome Announc.">
        <title>Thirty-Two Complete Genome Assemblies of Nine Yersinia Species, Including Y. pestis, Y. pseudotuberculosis, and Y. enterocolitica.</title>
        <authorList>
            <person name="Johnson S.L."/>
            <person name="Daligault H.E."/>
            <person name="Davenport K.W."/>
            <person name="Jaissle J."/>
            <person name="Frey K.G."/>
            <person name="Ladner J.T."/>
            <person name="Broomall S.M."/>
            <person name="Bishop-Lilly K.A."/>
            <person name="Bruce D.C."/>
            <person name="Coyne S.R."/>
            <person name="Gibbons H.S."/>
            <person name="Lo C.C."/>
            <person name="Munk A.C."/>
            <person name="Rosenzweig C.N."/>
            <person name="Koroleva G.I."/>
            <person name="Palacios G.F."/>
            <person name="Redden C.L."/>
            <person name="Xu Y."/>
            <person name="Minogue T.D."/>
            <person name="Chain P.S."/>
        </authorList>
    </citation>
    <scope>NUCLEOTIDE SEQUENCE [LARGE SCALE GENOMIC DNA]</scope>
    <source>
        <strain evidence="2 3">Y231</strain>
    </source>
</reference>
<name>A0ABN4FFD7_9GAMM</name>
<keyword evidence="3" id="KW-1185">Reference proteome</keyword>
<evidence type="ECO:0000313" key="3">
    <source>
        <dbReference type="Proteomes" id="UP000031883"/>
    </source>
</evidence>
<sequence length="465" mass="51096">MSRICVNVLSVINSASNITSETIDGVEHIVVKDVCPVIDDIVLNGGLYPADEISKGFKSLEGKPMPYGHPKIEGRYVSASNVRAVNEYHIGAFARNVRKDGDRVLMDMCVNRRYAEATDKGKEVVNRLDDMKGGKEVEPIGVSTGLGLNRAEGKGVSKGKKYNWVARNQDYDHCAILLHETPAGTTQEGVGIFVNAQGDQLQIETVNLADASNCTEEGLLNKAKFFFTNASNYSFDDIQRALSQKLREGKSDDFYSWPDSVWPDKFIYNDKGKTYQQKYLIDDDGTAEFVGEPVEVVRKPTEYEIKTNGAENPMKDMIVNALKAKGKPTEGKTEAELLDAYNQMNAEEEKIKAETPEEKAAREKKEADDKAAKDKATNSEEMPLWAKALADRVDSVVNSLSVNSDKEKTEKRAAVKAKFGLEDIAVNALDGAALDGLFAQCATSTGLNSSFRQTNSSQSVSEMPE</sequence>
<dbReference type="RefSeq" id="WP_042562415.1">
    <property type="nucleotide sequence ID" value="NZ_CP009997.1"/>
</dbReference>
<evidence type="ECO:0008006" key="4">
    <source>
        <dbReference type="Google" id="ProtNLM"/>
    </source>
</evidence>
<organism evidence="2 3">
    <name type="scientific">Yersinia rochesterensis</name>
    <dbReference type="NCBI Taxonomy" id="1604335"/>
    <lineage>
        <taxon>Bacteria</taxon>
        <taxon>Pseudomonadati</taxon>
        <taxon>Pseudomonadota</taxon>
        <taxon>Gammaproteobacteria</taxon>
        <taxon>Enterobacterales</taxon>
        <taxon>Yersiniaceae</taxon>
        <taxon>Yersinia</taxon>
    </lineage>
</organism>
<dbReference type="Proteomes" id="UP000031883">
    <property type="component" value="Chromosome"/>
</dbReference>
<dbReference type="EMBL" id="CP009997">
    <property type="protein sequence ID" value="AJJ36132.1"/>
    <property type="molecule type" value="Genomic_DNA"/>
</dbReference>
<protein>
    <recommendedName>
        <fullName evidence="4">DUF2213 domain-containing protein</fullName>
    </recommendedName>
</protein>
<gene>
    <name evidence="2" type="ORF">CH54_3815</name>
</gene>
<evidence type="ECO:0000256" key="1">
    <source>
        <dbReference type="SAM" id="MobiDB-lite"/>
    </source>
</evidence>
<proteinExistence type="predicted"/>